<feature type="domain" description="Fatty acid kinase subunit A-like middle" evidence="1">
    <location>
        <begin position="4"/>
        <end position="80"/>
    </location>
</feature>
<keyword evidence="2" id="KW-0418">Kinase</keyword>
<dbReference type="GO" id="GO:0016301">
    <property type="term" value="F:kinase activity"/>
    <property type="evidence" value="ECO:0007669"/>
    <property type="project" value="UniProtKB-KW"/>
</dbReference>
<evidence type="ECO:0000313" key="3">
    <source>
        <dbReference type="Proteomes" id="UP000195611"/>
    </source>
</evidence>
<protein>
    <submittedName>
        <fullName evidence="2">Dihydroxyacetone kinase family protein</fullName>
    </submittedName>
</protein>
<organism evidence="2 3">
    <name type="scientific">Marinilactibacillus psychrotolerans 42ea</name>
    <dbReference type="NCBI Taxonomy" id="1255609"/>
    <lineage>
        <taxon>Bacteria</taxon>
        <taxon>Bacillati</taxon>
        <taxon>Bacillota</taxon>
        <taxon>Bacilli</taxon>
        <taxon>Lactobacillales</taxon>
        <taxon>Carnobacteriaceae</taxon>
        <taxon>Marinilactibacillus</taxon>
    </lineage>
</organism>
<accession>A0A1R4JUV9</accession>
<dbReference type="AlphaFoldDB" id="A0A1R4JUV9"/>
<dbReference type="EMBL" id="FUKW01000093">
    <property type="protein sequence ID" value="SJN35704.1"/>
    <property type="molecule type" value="Genomic_DNA"/>
</dbReference>
<evidence type="ECO:0000259" key="1">
    <source>
        <dbReference type="Pfam" id="PF21645"/>
    </source>
</evidence>
<name>A0A1R4JUV9_9LACT</name>
<dbReference type="Proteomes" id="UP000195611">
    <property type="component" value="Unassembled WGS sequence"/>
</dbReference>
<keyword evidence="2" id="KW-0808">Transferase</keyword>
<dbReference type="InterPro" id="IPR048394">
    <property type="entry name" value="FakA-like_M"/>
</dbReference>
<evidence type="ECO:0000313" key="2">
    <source>
        <dbReference type="EMBL" id="SJN35704.1"/>
    </source>
</evidence>
<sequence>MENEYRYDTQLLIEGENLSEEAISHYFNQHFSGDCLLAVGDENLIKIHFHTNQPWEILEYCSTLGEIFDIVVEDMFRQSKGLKG</sequence>
<reference evidence="2 3" key="1">
    <citation type="submission" date="2017-02" db="EMBL/GenBank/DDBJ databases">
        <authorList>
            <person name="Peterson S.W."/>
        </authorList>
    </citation>
    <scope>NUCLEOTIDE SEQUENCE [LARGE SCALE GENOMIC DNA]</scope>
    <source>
        <strain evidence="2 3">42ea</strain>
    </source>
</reference>
<dbReference type="GeneID" id="96912289"/>
<dbReference type="Pfam" id="PF21645">
    <property type="entry name" value="FakA-like_M"/>
    <property type="match status" value="1"/>
</dbReference>
<gene>
    <name evidence="2" type="ORF">FM115_06910</name>
</gene>
<dbReference type="RefSeq" id="WP_087058662.1">
    <property type="nucleotide sequence ID" value="NZ_FUKW01000093.1"/>
</dbReference>
<proteinExistence type="predicted"/>